<evidence type="ECO:0000256" key="1">
    <source>
        <dbReference type="SAM" id="Phobius"/>
    </source>
</evidence>
<sequence length="107" mass="11651">MQHGILLEVKKGKATLLTKDGCFVTVKVPRGAHPVVGMEYKISRERSRFCKVFLPSLSILLGALLIYVILSGMIPFGRNEAPVAAVPHFSLQAVQTVMMHAGILHVA</sequence>
<evidence type="ECO:0000313" key="4">
    <source>
        <dbReference type="Proteomes" id="UP000004080"/>
    </source>
</evidence>
<keyword evidence="1" id="KW-0812">Transmembrane</keyword>
<proteinExistence type="predicted"/>
<reference evidence="3 4" key="1">
    <citation type="journal article" date="2012" name="J. Bacteriol.">
        <title>Genome of Bacillus macauensis ZFHKF-1, a Long-Chain-Forming Bacterium.</title>
        <authorList>
            <person name="Cai L."/>
            <person name="Zhang T."/>
        </authorList>
    </citation>
    <scope>NUCLEOTIDE SEQUENCE [LARGE SCALE GENOMIC DNA]</scope>
    <source>
        <strain evidence="3 4">ZFHKF-1</strain>
    </source>
</reference>
<organism evidence="3 4">
    <name type="scientific">Fictibacillus macauensis ZFHKF-1</name>
    <dbReference type="NCBI Taxonomy" id="1196324"/>
    <lineage>
        <taxon>Bacteria</taxon>
        <taxon>Bacillati</taxon>
        <taxon>Bacillota</taxon>
        <taxon>Bacilli</taxon>
        <taxon>Bacillales</taxon>
        <taxon>Fictibacillaceae</taxon>
        <taxon>Fictibacillus</taxon>
    </lineage>
</organism>
<comment type="caution">
    <text evidence="3">The sequence shown here is derived from an EMBL/GenBank/DDBJ whole genome shotgun (WGS) entry which is preliminary data.</text>
</comment>
<keyword evidence="1" id="KW-0472">Membrane</keyword>
<keyword evidence="4" id="KW-1185">Reference proteome</keyword>
<evidence type="ECO:0000259" key="2">
    <source>
        <dbReference type="PROSITE" id="PS51849"/>
    </source>
</evidence>
<dbReference type="RefSeq" id="WP_007200662.1">
    <property type="nucleotide sequence ID" value="NZ_AKKV01000019.1"/>
</dbReference>
<feature type="domain" description="RsgI N-terminal anti-sigma" evidence="2">
    <location>
        <begin position="2"/>
        <end position="51"/>
    </location>
</feature>
<protein>
    <recommendedName>
        <fullName evidence="2">RsgI N-terminal anti-sigma domain-containing protein</fullName>
    </recommendedName>
</protein>
<name>I8UJU6_9BACL</name>
<keyword evidence="1" id="KW-1133">Transmembrane helix</keyword>
<gene>
    <name evidence="3" type="ORF">A374_02814</name>
</gene>
<dbReference type="Proteomes" id="UP000004080">
    <property type="component" value="Unassembled WGS sequence"/>
</dbReference>
<dbReference type="PATRIC" id="fig|1196324.3.peg.568"/>
<feature type="transmembrane region" description="Helical" evidence="1">
    <location>
        <begin position="52"/>
        <end position="74"/>
    </location>
</feature>
<dbReference type="STRING" id="1196324.A374_02814"/>
<evidence type="ECO:0000313" key="3">
    <source>
        <dbReference type="EMBL" id="EIT87150.1"/>
    </source>
</evidence>
<dbReference type="InterPro" id="IPR024449">
    <property type="entry name" value="Anti-sigma_RsgI_N"/>
</dbReference>
<dbReference type="EMBL" id="AKKV01000019">
    <property type="protein sequence ID" value="EIT87150.1"/>
    <property type="molecule type" value="Genomic_DNA"/>
</dbReference>
<dbReference type="OrthoDB" id="9800626at2"/>
<dbReference type="Pfam" id="PF12791">
    <property type="entry name" value="RsgI_N"/>
    <property type="match status" value="1"/>
</dbReference>
<dbReference type="PROSITE" id="PS51849">
    <property type="entry name" value="RSGI_N"/>
    <property type="match status" value="1"/>
</dbReference>
<accession>I8UJU6</accession>
<dbReference type="AlphaFoldDB" id="I8UJU6"/>